<dbReference type="Pfam" id="PF01850">
    <property type="entry name" value="PIN"/>
    <property type="match status" value="1"/>
</dbReference>
<dbReference type="GO" id="GO:0090729">
    <property type="term" value="F:toxin activity"/>
    <property type="evidence" value="ECO:0007669"/>
    <property type="project" value="UniProtKB-KW"/>
</dbReference>
<reference evidence="8" key="1">
    <citation type="submission" date="2016-02" db="EMBL/GenBank/DDBJ databases">
        <authorList>
            <person name="Sanders J.G."/>
            <person name="Lin J.Y."/>
            <person name="Wertz J.T."/>
            <person name="Russell J.A."/>
            <person name="Moreau C.S."/>
            <person name="Powell S."/>
        </authorList>
    </citation>
    <scope>NUCLEOTIDE SEQUENCE [LARGE SCALE GENOMIC DNA]</scope>
    <source>
        <strain evidence="8">CAG34</strain>
    </source>
</reference>
<dbReference type="CDD" id="cd09872">
    <property type="entry name" value="PIN_Sll0205-like"/>
    <property type="match status" value="1"/>
</dbReference>
<gene>
    <name evidence="5" type="primary">vapC</name>
    <name evidence="7" type="ORF">AXK11_07580</name>
</gene>
<dbReference type="GO" id="GO:0000287">
    <property type="term" value="F:magnesium ion binding"/>
    <property type="evidence" value="ECO:0007669"/>
    <property type="project" value="UniProtKB-UniRule"/>
</dbReference>
<dbReference type="Gene3D" id="3.40.50.1010">
    <property type="entry name" value="5'-nuclease"/>
    <property type="match status" value="1"/>
</dbReference>
<keyword evidence="4 5" id="KW-0378">Hydrolase</keyword>
<keyword evidence="2 5" id="KW-0540">Nuclease</keyword>
<dbReference type="InterPro" id="IPR041705">
    <property type="entry name" value="PIN_Sll0205"/>
</dbReference>
<comment type="caution">
    <text evidence="7">The sequence shown here is derived from an EMBL/GenBank/DDBJ whole genome shotgun (WGS) entry which is preliminary data.</text>
</comment>
<keyword evidence="3 5" id="KW-0479">Metal-binding</keyword>
<dbReference type="InterPro" id="IPR052919">
    <property type="entry name" value="TA_system_RNase"/>
</dbReference>
<evidence type="ECO:0000256" key="4">
    <source>
        <dbReference type="ARBA" id="ARBA00022801"/>
    </source>
</evidence>
<keyword evidence="1 5" id="KW-1277">Toxin-antitoxin system</keyword>
<dbReference type="GO" id="GO:0016787">
    <property type="term" value="F:hydrolase activity"/>
    <property type="evidence" value="ECO:0007669"/>
    <property type="project" value="UniProtKB-KW"/>
</dbReference>
<dbReference type="PANTHER" id="PTHR36173">
    <property type="entry name" value="RIBONUCLEASE VAPC16-RELATED"/>
    <property type="match status" value="1"/>
</dbReference>
<dbReference type="GO" id="GO:0004540">
    <property type="term" value="F:RNA nuclease activity"/>
    <property type="evidence" value="ECO:0007669"/>
    <property type="project" value="InterPro"/>
</dbReference>
<comment type="similarity">
    <text evidence="5">Belongs to the PINc/VapC protein family.</text>
</comment>
<keyword evidence="5" id="KW-0800">Toxin</keyword>
<evidence type="ECO:0000256" key="3">
    <source>
        <dbReference type="ARBA" id="ARBA00022723"/>
    </source>
</evidence>
<feature type="domain" description="PIN" evidence="6">
    <location>
        <begin position="3"/>
        <end position="114"/>
    </location>
</feature>
<sequence>MKYLLDTHAAVWALEESPHLSPRVRDLILDRSPADFVIADVTILEVACLIRSSRLPRKEDPVARLEKLCALFLPVRITTQIAWRAASLDWAHRDPADRLICATALEHDLILVTRARKITEWGAVPVFIVFYVKKFSLCFASH</sequence>
<accession>A0A139SK40</accession>
<evidence type="ECO:0000313" key="7">
    <source>
        <dbReference type="EMBL" id="KXU34939.1"/>
    </source>
</evidence>
<feature type="binding site" evidence="5">
    <location>
        <position position="97"/>
    </location>
    <ligand>
        <name>Mg(2+)</name>
        <dbReference type="ChEBI" id="CHEBI:18420"/>
    </ligand>
</feature>
<proteinExistence type="inferred from homology"/>
<dbReference type="SUPFAM" id="SSF88723">
    <property type="entry name" value="PIN domain-like"/>
    <property type="match status" value="1"/>
</dbReference>
<evidence type="ECO:0000256" key="1">
    <source>
        <dbReference type="ARBA" id="ARBA00022649"/>
    </source>
</evidence>
<evidence type="ECO:0000313" key="8">
    <source>
        <dbReference type="Proteomes" id="UP000070058"/>
    </source>
</evidence>
<comment type="cofactor">
    <cofactor evidence="5">
        <name>Mg(2+)</name>
        <dbReference type="ChEBI" id="CHEBI:18420"/>
    </cofactor>
</comment>
<dbReference type="RefSeq" id="WP_068630857.1">
    <property type="nucleotide sequence ID" value="NZ_LSZQ01000054.1"/>
</dbReference>
<dbReference type="InterPro" id="IPR029060">
    <property type="entry name" value="PIN-like_dom_sf"/>
</dbReference>
<evidence type="ECO:0000256" key="5">
    <source>
        <dbReference type="HAMAP-Rule" id="MF_00265"/>
    </source>
</evidence>
<dbReference type="InterPro" id="IPR002716">
    <property type="entry name" value="PIN_dom"/>
</dbReference>
<dbReference type="STRING" id="1548207.AXK11_07580"/>
<name>A0A139SK40_9BACT</name>
<dbReference type="Proteomes" id="UP000070058">
    <property type="component" value="Unassembled WGS sequence"/>
</dbReference>
<dbReference type="HAMAP" id="MF_00265">
    <property type="entry name" value="VapC_Nob1"/>
    <property type="match status" value="1"/>
</dbReference>
<dbReference type="EMBL" id="LSZQ01000054">
    <property type="protein sequence ID" value="KXU34939.1"/>
    <property type="molecule type" value="Genomic_DNA"/>
</dbReference>
<comment type="function">
    <text evidence="5">Toxic component of a toxin-antitoxin (TA) system. An RNase.</text>
</comment>
<organism evidence="7 8">
    <name type="scientific">Cephaloticoccus primus</name>
    <dbReference type="NCBI Taxonomy" id="1548207"/>
    <lineage>
        <taxon>Bacteria</taxon>
        <taxon>Pseudomonadati</taxon>
        <taxon>Verrucomicrobiota</taxon>
        <taxon>Opitutia</taxon>
        <taxon>Opitutales</taxon>
        <taxon>Opitutaceae</taxon>
        <taxon>Cephaloticoccus</taxon>
    </lineage>
</organism>
<dbReference type="PANTHER" id="PTHR36173:SF1">
    <property type="entry name" value="RIBONUCLEASE VAPC22"/>
    <property type="match status" value="1"/>
</dbReference>
<keyword evidence="5" id="KW-0460">Magnesium</keyword>
<dbReference type="AlphaFoldDB" id="A0A139SK40"/>
<protein>
    <recommendedName>
        <fullName evidence="5">Ribonuclease VapC</fullName>
        <shortName evidence="5">RNase VapC</shortName>
        <ecNumber evidence="5">3.1.-.-</ecNumber>
    </recommendedName>
    <alternativeName>
        <fullName evidence="5">Toxin VapC</fullName>
    </alternativeName>
</protein>
<evidence type="ECO:0000259" key="6">
    <source>
        <dbReference type="Pfam" id="PF01850"/>
    </source>
</evidence>
<evidence type="ECO:0000256" key="2">
    <source>
        <dbReference type="ARBA" id="ARBA00022722"/>
    </source>
</evidence>
<feature type="binding site" evidence="5">
    <location>
        <position position="6"/>
    </location>
    <ligand>
        <name>Mg(2+)</name>
        <dbReference type="ChEBI" id="CHEBI:18420"/>
    </ligand>
</feature>
<keyword evidence="8" id="KW-1185">Reference proteome</keyword>
<dbReference type="InterPro" id="IPR022907">
    <property type="entry name" value="VapC_family"/>
</dbReference>
<dbReference type="OrthoDB" id="9798990at2"/>
<dbReference type="EC" id="3.1.-.-" evidence="5"/>